<sequence>MLRIPRSQAVAPAVRVPEPRAHRRVNDASTAWSPAFGYALRLWRRDADAAAAAAIDASAFARTLAQHRLALALPAADTLDAGVPEALRAALRTRQRRMTMHALRQTAALRGIVASLRAAGLRHCLLKGQGYAALFDARQREACDIDLLVVREECGRALPLLRELGYVPDPAAAADPERYANDNHALPLRHATTGVVLELHLRLANQPGQFRLTGPALWNEHTTTVTLAGLQVTTLAPPAAVVYAAFHGTKHNWHRAFWLVDMAQAMRSATLDWGAALALARGLGIERQLAMGVLLAEATLGAALPPALRAQAPLLRSARRAADALLPHLDALGSDRGADLAARLGMVRYALRLLSLQSTWRGRLQLIPFLLAPTQDDRSAVALPGHLHWAYPGLRALRLARQHLAKRRHARRERPQRG</sequence>
<evidence type="ECO:0000313" key="1">
    <source>
        <dbReference type="EMBL" id="PPT92635.1"/>
    </source>
</evidence>
<keyword evidence="2" id="KW-1185">Reference proteome</keyword>
<dbReference type="EMBL" id="MIGX01000007">
    <property type="protein sequence ID" value="PPT92635.1"/>
    <property type="molecule type" value="Genomic_DNA"/>
</dbReference>
<proteinExistence type="predicted"/>
<dbReference type="InterPro" id="IPR039498">
    <property type="entry name" value="NTP_transf_5"/>
</dbReference>
<dbReference type="Proteomes" id="UP000239898">
    <property type="component" value="Unassembled WGS sequence"/>
</dbReference>
<accession>A0A2S6ZK67</accession>
<dbReference type="Pfam" id="PF14907">
    <property type="entry name" value="NTP_transf_5"/>
    <property type="match status" value="1"/>
</dbReference>
<dbReference type="OrthoDB" id="9773927at2"/>
<organism evidence="1 2">
    <name type="scientific">Xanthomonas theicola</name>
    <dbReference type="NCBI Taxonomy" id="56464"/>
    <lineage>
        <taxon>Bacteria</taxon>
        <taxon>Pseudomonadati</taxon>
        <taxon>Pseudomonadota</taxon>
        <taxon>Gammaproteobacteria</taxon>
        <taxon>Lysobacterales</taxon>
        <taxon>Lysobacteraceae</taxon>
        <taxon>Xanthomonas</taxon>
    </lineage>
</organism>
<dbReference type="Gene3D" id="3.30.460.40">
    <property type="match status" value="1"/>
</dbReference>
<evidence type="ECO:0008006" key="3">
    <source>
        <dbReference type="Google" id="ProtNLM"/>
    </source>
</evidence>
<comment type="caution">
    <text evidence="1">The sequence shown here is derived from an EMBL/GenBank/DDBJ whole genome shotgun (WGS) entry which is preliminary data.</text>
</comment>
<reference evidence="1 2" key="1">
    <citation type="submission" date="2016-08" db="EMBL/GenBank/DDBJ databases">
        <title>Evolution of the type three secretion system and type three effector repertoires in Xanthomonas.</title>
        <authorList>
            <person name="Merda D."/>
            <person name="Briand M."/>
            <person name="Bosis E."/>
            <person name="Rousseau C."/>
            <person name="Portier P."/>
            <person name="Jacques M.-A."/>
            <person name="Fischer-Le Saux M."/>
        </authorList>
    </citation>
    <scope>NUCLEOTIDE SEQUENCE [LARGE SCALE GENOMIC DNA]</scope>
    <source>
        <strain evidence="1 2">CFBP 4691</strain>
    </source>
</reference>
<evidence type="ECO:0000313" key="2">
    <source>
        <dbReference type="Proteomes" id="UP000239898"/>
    </source>
</evidence>
<name>A0A2S6ZK67_9XANT</name>
<dbReference type="AlphaFoldDB" id="A0A2S6ZK67"/>
<gene>
    <name evidence="1" type="ORF">XthCFBP4691_03030</name>
</gene>
<protein>
    <recommendedName>
        <fullName evidence="3">Nucleotidyltransferase family protein</fullName>
    </recommendedName>
</protein>